<dbReference type="EMBL" id="GBRH01165348">
    <property type="protein sequence ID" value="JAE32548.1"/>
    <property type="molecule type" value="Transcribed_RNA"/>
</dbReference>
<name>A0A0A9HI40_ARUDO</name>
<reference evidence="1" key="2">
    <citation type="journal article" date="2015" name="Data Brief">
        <title>Shoot transcriptome of the giant reed, Arundo donax.</title>
        <authorList>
            <person name="Barrero R.A."/>
            <person name="Guerrero F.D."/>
            <person name="Moolhuijzen P."/>
            <person name="Goolsby J.A."/>
            <person name="Tidwell J."/>
            <person name="Bellgard S.E."/>
            <person name="Bellgard M.I."/>
        </authorList>
    </citation>
    <scope>NUCLEOTIDE SEQUENCE</scope>
    <source>
        <tissue evidence="1">Shoot tissue taken approximately 20 cm above the soil surface</tissue>
    </source>
</reference>
<reference evidence="1" key="1">
    <citation type="submission" date="2014-09" db="EMBL/GenBank/DDBJ databases">
        <authorList>
            <person name="Magalhaes I.L.F."/>
            <person name="Oliveira U."/>
            <person name="Santos F.R."/>
            <person name="Vidigal T.H.D.A."/>
            <person name="Brescovit A.D."/>
            <person name="Santos A.J."/>
        </authorList>
    </citation>
    <scope>NUCLEOTIDE SEQUENCE</scope>
    <source>
        <tissue evidence="1">Shoot tissue taken approximately 20 cm above the soil surface</tissue>
    </source>
</reference>
<organism evidence="1">
    <name type="scientific">Arundo donax</name>
    <name type="common">Giant reed</name>
    <name type="synonym">Donax arundinaceus</name>
    <dbReference type="NCBI Taxonomy" id="35708"/>
    <lineage>
        <taxon>Eukaryota</taxon>
        <taxon>Viridiplantae</taxon>
        <taxon>Streptophyta</taxon>
        <taxon>Embryophyta</taxon>
        <taxon>Tracheophyta</taxon>
        <taxon>Spermatophyta</taxon>
        <taxon>Magnoliopsida</taxon>
        <taxon>Liliopsida</taxon>
        <taxon>Poales</taxon>
        <taxon>Poaceae</taxon>
        <taxon>PACMAD clade</taxon>
        <taxon>Arundinoideae</taxon>
        <taxon>Arundineae</taxon>
        <taxon>Arundo</taxon>
    </lineage>
</organism>
<dbReference type="AlphaFoldDB" id="A0A0A9HI40"/>
<protein>
    <submittedName>
        <fullName evidence="1">Uncharacterized protein</fullName>
    </submittedName>
</protein>
<evidence type="ECO:0000313" key="1">
    <source>
        <dbReference type="EMBL" id="JAE32548.1"/>
    </source>
</evidence>
<sequence length="27" mass="2814">MGASVGPDTLILANYTQKFCMLLVGGN</sequence>
<accession>A0A0A9HI40</accession>
<proteinExistence type="predicted"/>